<proteinExistence type="predicted"/>
<evidence type="ECO:0000313" key="2">
    <source>
        <dbReference type="Proteomes" id="UP001285636"/>
    </source>
</evidence>
<dbReference type="AlphaFoldDB" id="A0AAJ2U1Z6"/>
<dbReference type="EMBL" id="JAWJAY010000002">
    <property type="protein sequence ID" value="MDV2885747.1"/>
    <property type="molecule type" value="Genomic_DNA"/>
</dbReference>
<reference evidence="1" key="1">
    <citation type="submission" date="2023-10" db="EMBL/GenBank/DDBJ databases">
        <title>Screening of Alkalihalophilus pseudofirmusBZ-TG-HK211 and Its Alleviation of Salt Stress on Rapeseed Growth.</title>
        <authorList>
            <person name="Zhao B."/>
            <person name="Guo T."/>
        </authorList>
    </citation>
    <scope>NUCLEOTIDE SEQUENCE</scope>
    <source>
        <strain evidence="1">BZ-TG-HK211</strain>
    </source>
</reference>
<comment type="caution">
    <text evidence="1">The sequence shown here is derived from an EMBL/GenBank/DDBJ whole genome shotgun (WGS) entry which is preliminary data.</text>
</comment>
<dbReference type="Pfam" id="PF11213">
    <property type="entry name" value="DUF3006"/>
    <property type="match status" value="1"/>
</dbReference>
<protein>
    <submittedName>
        <fullName evidence="1">DUF3006 domain-containing protein</fullName>
    </submittedName>
</protein>
<dbReference type="RefSeq" id="WP_075681214.1">
    <property type="nucleotide sequence ID" value="NZ_CP117835.1"/>
</dbReference>
<gene>
    <name evidence="1" type="ORF">RYX45_11205</name>
</gene>
<dbReference type="Proteomes" id="UP001285636">
    <property type="component" value="Unassembled WGS sequence"/>
</dbReference>
<organism evidence="1 2">
    <name type="scientific">Alkalihalophilus pseudofirmus</name>
    <name type="common">Bacillus pseudofirmus</name>
    <dbReference type="NCBI Taxonomy" id="79885"/>
    <lineage>
        <taxon>Bacteria</taxon>
        <taxon>Bacillati</taxon>
        <taxon>Bacillota</taxon>
        <taxon>Bacilli</taxon>
        <taxon>Bacillales</taxon>
        <taxon>Bacillaceae</taxon>
        <taxon>Alkalihalophilus</taxon>
    </lineage>
</organism>
<dbReference type="InterPro" id="IPR021377">
    <property type="entry name" value="DUF3006"/>
</dbReference>
<name>A0AAJ2U1Z6_ALKPS</name>
<accession>A0AAJ2U1Z6</accession>
<sequence length="92" mass="10523">MIAVLDRIVDNKAAVLLVGESEKEYTIPLSDLPPDVCEGDSFEVEVNMQGEREHARLVINKHMKKEERISESPVTDMLKQLKANQKSRFKKK</sequence>
<evidence type="ECO:0000313" key="1">
    <source>
        <dbReference type="EMBL" id="MDV2885747.1"/>
    </source>
</evidence>